<protein>
    <submittedName>
        <fullName evidence="5">GntR family transcriptional regulator</fullName>
    </submittedName>
</protein>
<sequence>MQNNSDDSQQTSAASKAYEVLRDMILNGDLPSGARITEGKIATMVGVSRTPIREAIQRLEHEHLIVNKIVVKPTETELRHTFQVRILLEGYSARCAAMFFTEKDFESLAEFVKIGRTGSLDEIMRANEQFHETIVRASNNPIMIDIIESMKSIIYLFSRTVVTRERPFLIDEHETIYETIKAHDADKAEQLMNQHLQADLDFSLHFINN</sequence>
<dbReference type="PANTHER" id="PTHR43537">
    <property type="entry name" value="TRANSCRIPTIONAL REGULATOR, GNTR FAMILY"/>
    <property type="match status" value="1"/>
</dbReference>
<dbReference type="PANTHER" id="PTHR43537:SF24">
    <property type="entry name" value="GLUCONATE OPERON TRANSCRIPTIONAL REPRESSOR"/>
    <property type="match status" value="1"/>
</dbReference>
<name>A0ABW1WFK3_9BACL</name>
<dbReference type="Pfam" id="PF07729">
    <property type="entry name" value="FCD"/>
    <property type="match status" value="1"/>
</dbReference>
<comment type="caution">
    <text evidence="5">The sequence shown here is derived from an EMBL/GenBank/DDBJ whole genome shotgun (WGS) entry which is preliminary data.</text>
</comment>
<dbReference type="SMART" id="SM00345">
    <property type="entry name" value="HTH_GNTR"/>
    <property type="match status" value="1"/>
</dbReference>
<dbReference type="RefSeq" id="WP_253052503.1">
    <property type="nucleotide sequence ID" value="NZ_JAMXWN010000002.1"/>
</dbReference>
<evidence type="ECO:0000313" key="6">
    <source>
        <dbReference type="Proteomes" id="UP001596267"/>
    </source>
</evidence>
<keyword evidence="3" id="KW-0804">Transcription</keyword>
<dbReference type="SUPFAM" id="SSF46785">
    <property type="entry name" value="Winged helix' DNA-binding domain"/>
    <property type="match status" value="1"/>
</dbReference>
<keyword evidence="6" id="KW-1185">Reference proteome</keyword>
<evidence type="ECO:0000313" key="5">
    <source>
        <dbReference type="EMBL" id="MFC6385865.1"/>
    </source>
</evidence>
<evidence type="ECO:0000259" key="4">
    <source>
        <dbReference type="PROSITE" id="PS50949"/>
    </source>
</evidence>
<keyword evidence="2" id="KW-0238">DNA-binding</keyword>
<reference evidence="6" key="1">
    <citation type="journal article" date="2019" name="Int. J. Syst. Evol. Microbiol.">
        <title>The Global Catalogue of Microorganisms (GCM) 10K type strain sequencing project: providing services to taxonomists for standard genome sequencing and annotation.</title>
        <authorList>
            <consortium name="The Broad Institute Genomics Platform"/>
            <consortium name="The Broad Institute Genome Sequencing Center for Infectious Disease"/>
            <person name="Wu L."/>
            <person name="Ma J."/>
        </authorList>
    </citation>
    <scope>NUCLEOTIDE SEQUENCE [LARGE SCALE GENOMIC DNA]</scope>
    <source>
        <strain evidence="6">CCUG 42001</strain>
    </source>
</reference>
<dbReference type="SMART" id="SM00895">
    <property type="entry name" value="FCD"/>
    <property type="match status" value="1"/>
</dbReference>
<evidence type="ECO:0000256" key="3">
    <source>
        <dbReference type="ARBA" id="ARBA00023163"/>
    </source>
</evidence>
<feature type="domain" description="HTH gntR-type" evidence="4">
    <location>
        <begin position="11"/>
        <end position="79"/>
    </location>
</feature>
<dbReference type="Gene3D" id="1.10.10.10">
    <property type="entry name" value="Winged helix-like DNA-binding domain superfamily/Winged helix DNA-binding domain"/>
    <property type="match status" value="1"/>
</dbReference>
<dbReference type="InterPro" id="IPR008920">
    <property type="entry name" value="TF_FadR/GntR_C"/>
</dbReference>
<dbReference type="PROSITE" id="PS50949">
    <property type="entry name" value="HTH_GNTR"/>
    <property type="match status" value="1"/>
</dbReference>
<organism evidence="5 6">
    <name type="scientific">Sporolactobacillus kofuensis</name>
    <dbReference type="NCBI Taxonomy" id="269672"/>
    <lineage>
        <taxon>Bacteria</taxon>
        <taxon>Bacillati</taxon>
        <taxon>Bacillota</taxon>
        <taxon>Bacilli</taxon>
        <taxon>Bacillales</taxon>
        <taxon>Sporolactobacillaceae</taxon>
        <taxon>Sporolactobacillus</taxon>
    </lineage>
</organism>
<evidence type="ECO:0000256" key="2">
    <source>
        <dbReference type="ARBA" id="ARBA00023125"/>
    </source>
</evidence>
<dbReference type="CDD" id="cd07377">
    <property type="entry name" value="WHTH_GntR"/>
    <property type="match status" value="1"/>
</dbReference>
<keyword evidence="1" id="KW-0805">Transcription regulation</keyword>
<gene>
    <name evidence="5" type="ORF">ACFP7A_04555</name>
</gene>
<dbReference type="InterPro" id="IPR011711">
    <property type="entry name" value="GntR_C"/>
</dbReference>
<dbReference type="InterPro" id="IPR036390">
    <property type="entry name" value="WH_DNA-bd_sf"/>
</dbReference>
<evidence type="ECO:0000256" key="1">
    <source>
        <dbReference type="ARBA" id="ARBA00023015"/>
    </source>
</evidence>
<dbReference type="Gene3D" id="1.20.120.530">
    <property type="entry name" value="GntR ligand-binding domain-like"/>
    <property type="match status" value="1"/>
</dbReference>
<dbReference type="EMBL" id="JBHSTQ010000003">
    <property type="protein sequence ID" value="MFC6385865.1"/>
    <property type="molecule type" value="Genomic_DNA"/>
</dbReference>
<dbReference type="InterPro" id="IPR000524">
    <property type="entry name" value="Tscrpt_reg_HTH_GntR"/>
</dbReference>
<dbReference type="InterPro" id="IPR036388">
    <property type="entry name" value="WH-like_DNA-bd_sf"/>
</dbReference>
<dbReference type="Pfam" id="PF00392">
    <property type="entry name" value="GntR"/>
    <property type="match status" value="1"/>
</dbReference>
<dbReference type="Proteomes" id="UP001596267">
    <property type="component" value="Unassembled WGS sequence"/>
</dbReference>
<accession>A0ABW1WFK3</accession>
<proteinExistence type="predicted"/>
<dbReference type="SUPFAM" id="SSF48008">
    <property type="entry name" value="GntR ligand-binding domain-like"/>
    <property type="match status" value="1"/>
</dbReference>